<dbReference type="PANTHER" id="PTHR40057">
    <property type="entry name" value="SLR1162 PROTEIN"/>
    <property type="match status" value="1"/>
</dbReference>
<dbReference type="Pfam" id="PF03992">
    <property type="entry name" value="ABM"/>
    <property type="match status" value="1"/>
</dbReference>
<dbReference type="PANTHER" id="PTHR40057:SF1">
    <property type="entry name" value="SLR1162 PROTEIN"/>
    <property type="match status" value="1"/>
</dbReference>
<dbReference type="SUPFAM" id="SSF54909">
    <property type="entry name" value="Dimeric alpha+beta barrel"/>
    <property type="match status" value="1"/>
</dbReference>
<dbReference type="GO" id="GO:0004497">
    <property type="term" value="F:monooxygenase activity"/>
    <property type="evidence" value="ECO:0007669"/>
    <property type="project" value="UniProtKB-KW"/>
</dbReference>
<keyword evidence="4" id="KW-1185">Reference proteome</keyword>
<dbReference type="InterPro" id="IPR038762">
    <property type="entry name" value="ABM_predict"/>
</dbReference>
<evidence type="ECO:0000259" key="2">
    <source>
        <dbReference type="Pfam" id="PF03992"/>
    </source>
</evidence>
<dbReference type="KEGG" id="bmei:Spa11_16780"/>
<gene>
    <name evidence="3" type="ORF">Spa11_16780</name>
</gene>
<organism evidence="3 4">
    <name type="scientific">Botrimarina mediterranea</name>
    <dbReference type="NCBI Taxonomy" id="2528022"/>
    <lineage>
        <taxon>Bacteria</taxon>
        <taxon>Pseudomonadati</taxon>
        <taxon>Planctomycetota</taxon>
        <taxon>Planctomycetia</taxon>
        <taxon>Pirellulales</taxon>
        <taxon>Lacipirellulaceae</taxon>
        <taxon>Botrimarina</taxon>
    </lineage>
</organism>
<keyword evidence="3" id="KW-0503">Monooxygenase</keyword>
<dbReference type="InterPro" id="IPR011008">
    <property type="entry name" value="Dimeric_a/b-barrel"/>
</dbReference>
<keyword evidence="1" id="KW-0812">Transmembrane</keyword>
<feature type="transmembrane region" description="Helical" evidence="1">
    <location>
        <begin position="142"/>
        <end position="164"/>
    </location>
</feature>
<proteinExistence type="predicted"/>
<dbReference type="Proteomes" id="UP000316426">
    <property type="component" value="Chromosome"/>
</dbReference>
<evidence type="ECO:0000256" key="1">
    <source>
        <dbReference type="SAM" id="Phobius"/>
    </source>
</evidence>
<reference evidence="3 4" key="1">
    <citation type="submission" date="2019-02" db="EMBL/GenBank/DDBJ databases">
        <title>Deep-cultivation of Planctomycetes and their phenomic and genomic characterization uncovers novel biology.</title>
        <authorList>
            <person name="Wiegand S."/>
            <person name="Jogler M."/>
            <person name="Boedeker C."/>
            <person name="Pinto D."/>
            <person name="Vollmers J."/>
            <person name="Rivas-Marin E."/>
            <person name="Kohn T."/>
            <person name="Peeters S.H."/>
            <person name="Heuer A."/>
            <person name="Rast P."/>
            <person name="Oberbeckmann S."/>
            <person name="Bunk B."/>
            <person name="Jeske O."/>
            <person name="Meyerdierks A."/>
            <person name="Storesund J.E."/>
            <person name="Kallscheuer N."/>
            <person name="Luecker S."/>
            <person name="Lage O.M."/>
            <person name="Pohl T."/>
            <person name="Merkel B.J."/>
            <person name="Hornburger P."/>
            <person name="Mueller R.-W."/>
            <person name="Bruemmer F."/>
            <person name="Labrenz M."/>
            <person name="Spormann A.M."/>
            <person name="Op den Camp H."/>
            <person name="Overmann J."/>
            <person name="Amann R."/>
            <person name="Jetten M.S.M."/>
            <person name="Mascher T."/>
            <person name="Medema M.H."/>
            <person name="Devos D.P."/>
            <person name="Kaster A.-K."/>
            <person name="Ovreas L."/>
            <person name="Rohde M."/>
            <person name="Galperin M.Y."/>
            <person name="Jogler C."/>
        </authorList>
    </citation>
    <scope>NUCLEOTIDE SEQUENCE [LARGE SCALE GENOMIC DNA]</scope>
    <source>
        <strain evidence="3 4">Spa11</strain>
    </source>
</reference>
<protein>
    <submittedName>
        <fullName evidence="3">Antibiotic biosynthesis monooxygenase</fullName>
    </submittedName>
</protein>
<dbReference type="InterPro" id="IPR007138">
    <property type="entry name" value="ABM_dom"/>
</dbReference>
<feature type="domain" description="ABM" evidence="2">
    <location>
        <begin position="4"/>
        <end position="80"/>
    </location>
</feature>
<sequence>MPQVHIAITRKARPGQEAEFEAALREFARESLAHPGATGIHLIGPVSGVAGEYGIMRSFESAEACDAFYDSEMFADWQRRVAPLAEEGWARRELTGLEAFFRRGGSAPPRWKMAIVTWMGVFPTVLLWSALMAAPLSSVHRVVATGVTIALTVVTLTWGVMPILTKLLSRWLHKH</sequence>
<evidence type="ECO:0000313" key="3">
    <source>
        <dbReference type="EMBL" id="QDV73482.1"/>
    </source>
</evidence>
<evidence type="ECO:0000313" key="4">
    <source>
        <dbReference type="Proteomes" id="UP000316426"/>
    </source>
</evidence>
<keyword evidence="1" id="KW-0472">Membrane</keyword>
<keyword evidence="3" id="KW-0560">Oxidoreductase</keyword>
<accession>A0A518K6Q5</accession>
<name>A0A518K6Q5_9BACT</name>
<feature type="transmembrane region" description="Helical" evidence="1">
    <location>
        <begin position="113"/>
        <end position="136"/>
    </location>
</feature>
<dbReference type="EMBL" id="CP036349">
    <property type="protein sequence ID" value="QDV73482.1"/>
    <property type="molecule type" value="Genomic_DNA"/>
</dbReference>
<dbReference type="RefSeq" id="WP_145110549.1">
    <property type="nucleotide sequence ID" value="NZ_CP036349.1"/>
</dbReference>
<dbReference type="Gene3D" id="3.30.70.100">
    <property type="match status" value="1"/>
</dbReference>
<keyword evidence="1" id="KW-1133">Transmembrane helix</keyword>
<dbReference type="AlphaFoldDB" id="A0A518K6Q5"/>